<keyword evidence="9" id="KW-0807">Transducer</keyword>
<organism evidence="11 12">
    <name type="scientific">Rickenella mellea</name>
    <dbReference type="NCBI Taxonomy" id="50990"/>
    <lineage>
        <taxon>Eukaryota</taxon>
        <taxon>Fungi</taxon>
        <taxon>Dikarya</taxon>
        <taxon>Basidiomycota</taxon>
        <taxon>Agaricomycotina</taxon>
        <taxon>Agaricomycetes</taxon>
        <taxon>Hymenochaetales</taxon>
        <taxon>Rickenellaceae</taxon>
        <taxon>Rickenella</taxon>
    </lineage>
</organism>
<sequence length="339" mass="38209">MTAADPTYPLFSVFAFLGFVLALIPLRWHLQAWNAGTCLYMIWSSIFCLNQFINSIVWRDNAINWAPVWCDISSRLIVLGPVAIPAASLCINRRLYKISTTQSVGISREQKQRAILEDLVIGLGLPLISLVMAYCVTGHRFDIFEEIGCYPAVVNVWLTYVLVSTWPLGLGLVSAVYCVLTLRSFYKRNAQFSQAISSNSSGLTLNRYFRLMALATTELLCTTPVAAWATYQNLTAEPLVPYKGWADVHFNFSRVVQVPSALWRSDHGAVVSFELTRWLLVVCAFTFFAFFGFADEARRQYRAAFWAVAKVFGRTPRSVSHSEKSRWVNSPILNVALLM</sequence>
<feature type="transmembrane region" description="Helical" evidence="10">
    <location>
        <begin position="6"/>
        <end position="26"/>
    </location>
</feature>
<dbReference type="OrthoDB" id="2874149at2759"/>
<dbReference type="EMBL" id="ML170160">
    <property type="protein sequence ID" value="TDL26938.1"/>
    <property type="molecule type" value="Genomic_DNA"/>
</dbReference>
<feature type="transmembrane region" description="Helical" evidence="10">
    <location>
        <begin position="208"/>
        <end position="231"/>
    </location>
</feature>
<dbReference type="PRINTS" id="PR00899">
    <property type="entry name" value="GPCRSTE3"/>
</dbReference>
<keyword evidence="12" id="KW-1185">Reference proteome</keyword>
<dbReference type="Pfam" id="PF02076">
    <property type="entry name" value="STE3"/>
    <property type="match status" value="1"/>
</dbReference>
<evidence type="ECO:0000256" key="6">
    <source>
        <dbReference type="ARBA" id="ARBA00023040"/>
    </source>
</evidence>
<dbReference type="VEuPathDB" id="FungiDB:BD410DRAFT_715216"/>
<evidence type="ECO:0000256" key="5">
    <source>
        <dbReference type="ARBA" id="ARBA00022989"/>
    </source>
</evidence>
<feature type="transmembrane region" description="Helical" evidence="10">
    <location>
        <begin position="38"/>
        <end position="57"/>
    </location>
</feature>
<evidence type="ECO:0000313" key="11">
    <source>
        <dbReference type="EMBL" id="TDL26938.1"/>
    </source>
</evidence>
<evidence type="ECO:0000256" key="10">
    <source>
        <dbReference type="SAM" id="Phobius"/>
    </source>
</evidence>
<evidence type="ECO:0000256" key="1">
    <source>
        <dbReference type="ARBA" id="ARBA00004141"/>
    </source>
</evidence>
<dbReference type="PRINTS" id="PR00901">
    <property type="entry name" value="PHEROMONEBAR"/>
</dbReference>
<dbReference type="PANTHER" id="PTHR28097:SF1">
    <property type="entry name" value="PHEROMONE A FACTOR RECEPTOR"/>
    <property type="match status" value="1"/>
</dbReference>
<keyword evidence="7 10" id="KW-0472">Membrane</keyword>
<dbReference type="PANTHER" id="PTHR28097">
    <property type="entry name" value="PHEROMONE A FACTOR RECEPTOR"/>
    <property type="match status" value="1"/>
</dbReference>
<dbReference type="GO" id="GO:0004934">
    <property type="term" value="F:mating-type alpha-factor pheromone receptor activity"/>
    <property type="evidence" value="ECO:0007669"/>
    <property type="project" value="InterPro"/>
</dbReference>
<evidence type="ECO:0000256" key="3">
    <source>
        <dbReference type="ARBA" id="ARBA00022507"/>
    </source>
</evidence>
<protein>
    <submittedName>
        <fullName evidence="11">Fungal pheromone STE3G-protein-coupled receptor</fullName>
    </submittedName>
</protein>
<evidence type="ECO:0000256" key="9">
    <source>
        <dbReference type="ARBA" id="ARBA00023224"/>
    </source>
</evidence>
<dbReference type="CDD" id="cd14966">
    <property type="entry name" value="7tmD_STE3"/>
    <property type="match status" value="1"/>
</dbReference>
<keyword evidence="8 11" id="KW-0675">Receptor</keyword>
<evidence type="ECO:0000256" key="4">
    <source>
        <dbReference type="ARBA" id="ARBA00022692"/>
    </source>
</evidence>
<dbReference type="GO" id="GO:0000750">
    <property type="term" value="P:pheromone-dependent signal transduction involved in conjugation with cellular fusion"/>
    <property type="evidence" value="ECO:0007669"/>
    <property type="project" value="TreeGrafter"/>
</dbReference>
<feature type="transmembrane region" description="Helical" evidence="10">
    <location>
        <begin position="157"/>
        <end position="180"/>
    </location>
</feature>
<feature type="transmembrane region" description="Helical" evidence="10">
    <location>
        <begin position="275"/>
        <end position="294"/>
    </location>
</feature>
<evidence type="ECO:0000256" key="7">
    <source>
        <dbReference type="ARBA" id="ARBA00023136"/>
    </source>
</evidence>
<dbReference type="InterPro" id="IPR001499">
    <property type="entry name" value="GPCR_STE3"/>
</dbReference>
<keyword evidence="3" id="KW-0589">Pheromone response</keyword>
<proteinExistence type="inferred from homology"/>
<evidence type="ECO:0000313" key="12">
    <source>
        <dbReference type="Proteomes" id="UP000294933"/>
    </source>
</evidence>
<evidence type="ECO:0000256" key="2">
    <source>
        <dbReference type="ARBA" id="ARBA00011085"/>
    </source>
</evidence>
<keyword evidence="5 10" id="KW-1133">Transmembrane helix</keyword>
<comment type="subcellular location">
    <subcellularLocation>
        <location evidence="1">Membrane</location>
        <topology evidence="1">Multi-pass membrane protein</topology>
    </subcellularLocation>
</comment>
<dbReference type="InterPro" id="IPR000481">
    <property type="entry name" value="GPCR_Pheromne_B_alpha_rcpt"/>
</dbReference>
<reference evidence="11 12" key="1">
    <citation type="submission" date="2018-06" db="EMBL/GenBank/DDBJ databases">
        <title>A transcriptomic atlas of mushroom development highlights an independent origin of complex multicellularity.</title>
        <authorList>
            <consortium name="DOE Joint Genome Institute"/>
            <person name="Krizsan K."/>
            <person name="Almasi E."/>
            <person name="Merenyi Z."/>
            <person name="Sahu N."/>
            <person name="Viragh M."/>
            <person name="Koszo T."/>
            <person name="Mondo S."/>
            <person name="Kiss B."/>
            <person name="Balint B."/>
            <person name="Kues U."/>
            <person name="Barry K."/>
            <person name="Hegedus J.C."/>
            <person name="Henrissat B."/>
            <person name="Johnson J."/>
            <person name="Lipzen A."/>
            <person name="Ohm R."/>
            <person name="Nagy I."/>
            <person name="Pangilinan J."/>
            <person name="Yan J."/>
            <person name="Xiong Y."/>
            <person name="Grigoriev I.V."/>
            <person name="Hibbett D.S."/>
            <person name="Nagy L.G."/>
        </authorList>
    </citation>
    <scope>NUCLEOTIDE SEQUENCE [LARGE SCALE GENOMIC DNA]</scope>
    <source>
        <strain evidence="11 12">SZMC22713</strain>
    </source>
</reference>
<gene>
    <name evidence="11" type="ORF">BD410DRAFT_715216</name>
</gene>
<dbReference type="GO" id="GO:0005886">
    <property type="term" value="C:plasma membrane"/>
    <property type="evidence" value="ECO:0007669"/>
    <property type="project" value="TreeGrafter"/>
</dbReference>
<feature type="transmembrane region" description="Helical" evidence="10">
    <location>
        <begin position="115"/>
        <end position="137"/>
    </location>
</feature>
<dbReference type="STRING" id="50990.A0A4Y7QI78"/>
<name>A0A4Y7QI78_9AGAM</name>
<accession>A0A4Y7QI78</accession>
<dbReference type="Proteomes" id="UP000294933">
    <property type="component" value="Unassembled WGS sequence"/>
</dbReference>
<keyword evidence="6" id="KW-0297">G-protein coupled receptor</keyword>
<evidence type="ECO:0000256" key="8">
    <source>
        <dbReference type="ARBA" id="ARBA00023170"/>
    </source>
</evidence>
<comment type="similarity">
    <text evidence="2">Belongs to the G-protein coupled receptor 4 family.</text>
</comment>
<keyword evidence="4 10" id="KW-0812">Transmembrane</keyword>
<dbReference type="AlphaFoldDB" id="A0A4Y7QI78"/>